<protein>
    <recommendedName>
        <fullName evidence="3">CopG family transcriptional regulator</fullName>
    </recommendedName>
</protein>
<evidence type="ECO:0000313" key="1">
    <source>
        <dbReference type="EMBL" id="QSW86641.1"/>
    </source>
</evidence>
<organism evidence="1 2">
    <name type="scientific">Natrinema longum</name>
    <dbReference type="NCBI Taxonomy" id="370324"/>
    <lineage>
        <taxon>Archaea</taxon>
        <taxon>Methanobacteriati</taxon>
        <taxon>Methanobacteriota</taxon>
        <taxon>Stenosarchaea group</taxon>
        <taxon>Halobacteria</taxon>
        <taxon>Halobacteriales</taxon>
        <taxon>Natrialbaceae</taxon>
        <taxon>Natrinema</taxon>
    </lineage>
</organism>
<dbReference type="GeneID" id="63183568"/>
<accession>A0A8A2UCV3</accession>
<dbReference type="AlphaFoldDB" id="A0A8A2UCV3"/>
<keyword evidence="2" id="KW-1185">Reference proteome</keyword>
<dbReference type="OrthoDB" id="242305at2157"/>
<dbReference type="Proteomes" id="UP000663191">
    <property type="component" value="Chromosome"/>
</dbReference>
<dbReference type="EMBL" id="CP071463">
    <property type="protein sequence ID" value="QSW86641.1"/>
    <property type="molecule type" value="Genomic_DNA"/>
</dbReference>
<name>A0A8A2UCV3_9EURY</name>
<reference evidence="1 2" key="1">
    <citation type="journal article" date="2006" name="Int. J. Syst. Evol. Microbiol.">
        <title>Haloterrigena longa sp. nov. and Haloterrigena limicola sp. nov., extremely halophilic archaea isolated from a salt lake.</title>
        <authorList>
            <person name="Cui H.L."/>
            <person name="Tohty D."/>
            <person name="Zhou P.J."/>
            <person name="Liu S.J."/>
        </authorList>
    </citation>
    <scope>NUCLEOTIDE SEQUENCE [LARGE SCALE GENOMIC DNA]</scope>
    <source>
        <strain evidence="1 2">ABH32</strain>
    </source>
</reference>
<proteinExistence type="predicted"/>
<evidence type="ECO:0008006" key="3">
    <source>
        <dbReference type="Google" id="ProtNLM"/>
    </source>
</evidence>
<gene>
    <name evidence="1" type="ORF">J0X27_07450</name>
</gene>
<dbReference type="KEGG" id="hlo:J0X27_07450"/>
<dbReference type="RefSeq" id="WP_207271741.1">
    <property type="nucleotide sequence ID" value="NZ_CP071463.1"/>
</dbReference>
<evidence type="ECO:0000313" key="2">
    <source>
        <dbReference type="Proteomes" id="UP000663191"/>
    </source>
</evidence>
<sequence length="83" mass="9341">MAQHDENQTGERQPRATVELPAAVHARIEKRLAHSEFDTTDEYVTFVLEGILGRVEDATDTEAVTVVDQEEVETRLQALGYRS</sequence>